<accession>A0AAN1BML8</accession>
<protein>
    <submittedName>
        <fullName evidence="1">ABC transporter permease domain-containing protein</fullName>
    </submittedName>
</protein>
<name>A0AAN1BML8_RHIET</name>
<organism evidence="1 2">
    <name type="scientific">Rhizobium etli</name>
    <dbReference type="NCBI Taxonomy" id="29449"/>
    <lineage>
        <taxon>Bacteria</taxon>
        <taxon>Pseudomonadati</taxon>
        <taxon>Pseudomonadota</taxon>
        <taxon>Alphaproteobacteria</taxon>
        <taxon>Hyphomicrobiales</taxon>
        <taxon>Rhizobiaceae</taxon>
        <taxon>Rhizobium/Agrobacterium group</taxon>
        <taxon>Rhizobium</taxon>
    </lineage>
</organism>
<gene>
    <name evidence="1" type="ORF">NXC12_PD00157</name>
</gene>
<reference evidence="1 2" key="1">
    <citation type="submission" date="2017-04" db="EMBL/GenBank/DDBJ databases">
        <title>Complete genome sequences of Rhizobium genomic linages associated to common bean (phaseolus vulgaris).</title>
        <authorList>
            <person name="Santamaria R.I."/>
            <person name="Bustos P."/>
            <person name="Perez-Carrascal O."/>
            <person name="Martinez-Flores I."/>
            <person name="Juarez S."/>
            <person name="Lozano L."/>
            <person name="Miranda F."/>
            <person name="Vinuesa P."/>
            <person name="Martinez-Romero E."/>
            <person name="Cevallos M.A."/>
            <person name="Romero D."/>
            <person name="Davila G."/>
            <person name="Gonzalez V."/>
        </authorList>
    </citation>
    <scope>NUCLEOTIDE SEQUENCE [LARGE SCALE GENOMIC DNA]</scope>
    <source>
        <strain evidence="1 2">NXC12</strain>
        <plasmid evidence="2">pretnxc12d</plasmid>
    </source>
</reference>
<evidence type="ECO:0000313" key="1">
    <source>
        <dbReference type="EMBL" id="ARQ13261.1"/>
    </source>
</evidence>
<keyword evidence="1" id="KW-0614">Plasmid</keyword>
<geneLocation type="plasmid" evidence="2">
    <name>pretnxc12d</name>
</geneLocation>
<proteinExistence type="predicted"/>
<dbReference type="AlphaFoldDB" id="A0AAN1BML8"/>
<dbReference type="Proteomes" id="UP000194159">
    <property type="component" value="Plasmid pRetNXC12d"/>
</dbReference>
<sequence length="57" mass="6380">MDAAANPAVATPVKPPRKGLLSPTNIRRWQNFRANGRGYWALWLFLLKFGTNTVAPQ</sequence>
<evidence type="ECO:0000313" key="2">
    <source>
        <dbReference type="Proteomes" id="UP000194159"/>
    </source>
</evidence>
<dbReference type="EMBL" id="CP020910">
    <property type="protein sequence ID" value="ARQ13261.1"/>
    <property type="molecule type" value="Genomic_DNA"/>
</dbReference>